<sequence length="93" mass="10356">MTSSKAFIRVYTLLETSLRLVVVGNCLLRLFDDQGTLRKGGHQLRLRSRLPLDENGSISEETLLNASSIPAASILVRLLPYTEVSVQQYLPLV</sequence>
<dbReference type="OrthoDB" id="70142at2759"/>
<gene>
    <name evidence="1" type="ORF">PXEA_LOCUS3470</name>
</gene>
<dbReference type="Proteomes" id="UP000784294">
    <property type="component" value="Unassembled WGS sequence"/>
</dbReference>
<dbReference type="EMBL" id="CAAALY010007855">
    <property type="protein sequence ID" value="VEL10030.1"/>
    <property type="molecule type" value="Genomic_DNA"/>
</dbReference>
<evidence type="ECO:0000313" key="1">
    <source>
        <dbReference type="EMBL" id="VEL10030.1"/>
    </source>
</evidence>
<reference evidence="1" key="1">
    <citation type="submission" date="2018-11" db="EMBL/GenBank/DDBJ databases">
        <authorList>
            <consortium name="Pathogen Informatics"/>
        </authorList>
    </citation>
    <scope>NUCLEOTIDE SEQUENCE</scope>
</reference>
<organism evidence="1 2">
    <name type="scientific">Protopolystoma xenopodis</name>
    <dbReference type="NCBI Taxonomy" id="117903"/>
    <lineage>
        <taxon>Eukaryota</taxon>
        <taxon>Metazoa</taxon>
        <taxon>Spiralia</taxon>
        <taxon>Lophotrochozoa</taxon>
        <taxon>Platyhelminthes</taxon>
        <taxon>Monogenea</taxon>
        <taxon>Polyopisthocotylea</taxon>
        <taxon>Polystomatidea</taxon>
        <taxon>Polystomatidae</taxon>
        <taxon>Protopolystoma</taxon>
    </lineage>
</organism>
<accession>A0A448WEU6</accession>
<evidence type="ECO:0000313" key="2">
    <source>
        <dbReference type="Proteomes" id="UP000784294"/>
    </source>
</evidence>
<proteinExistence type="predicted"/>
<keyword evidence="2" id="KW-1185">Reference proteome</keyword>
<protein>
    <submittedName>
        <fullName evidence="1">Uncharacterized protein</fullName>
    </submittedName>
</protein>
<dbReference type="AlphaFoldDB" id="A0A448WEU6"/>
<comment type="caution">
    <text evidence="1">The sequence shown here is derived from an EMBL/GenBank/DDBJ whole genome shotgun (WGS) entry which is preliminary data.</text>
</comment>
<name>A0A448WEU6_9PLAT</name>